<dbReference type="EMBL" id="LT629750">
    <property type="protein sequence ID" value="SDS25636.1"/>
    <property type="molecule type" value="Genomic_DNA"/>
</dbReference>
<protein>
    <submittedName>
        <fullName evidence="3">Uncharacterized protein</fullName>
    </submittedName>
</protein>
<evidence type="ECO:0000256" key="2">
    <source>
        <dbReference type="SAM" id="MobiDB-lite"/>
    </source>
</evidence>
<evidence type="ECO:0000313" key="3">
    <source>
        <dbReference type="EMBL" id="SDS25636.1"/>
    </source>
</evidence>
<proteinExistence type="predicted"/>
<keyword evidence="4" id="KW-1185">Reference proteome</keyword>
<dbReference type="RefSeq" id="WP_100381705.1">
    <property type="nucleotide sequence ID" value="NZ_LT629750.1"/>
</dbReference>
<keyword evidence="1" id="KW-0175">Coiled coil</keyword>
<sequence>MPVEMLTYAGLGERLKISPEAARALVKRQRLPRSRSNDGKTLVQVDLTEITHSPVSRGPQAQAGHQVVTALNQKIETLQAELIEMEAIASGHRADFERECERTNKLLAELLKASAQTMASREKAALLEGKLSVLTLPWRRRLAMLSPLPSPKRPPSRARASDALPDNQTRLGHWPSGGILKALGNLKAFGNLRDRGTAAAGGLGGQPSG</sequence>
<reference evidence="4" key="1">
    <citation type="submission" date="2016-10" db="EMBL/GenBank/DDBJ databases">
        <authorList>
            <person name="Varghese N."/>
            <person name="Submissions S."/>
        </authorList>
    </citation>
    <scope>NUCLEOTIDE SEQUENCE [LARGE SCALE GENOMIC DNA]</scope>
    <source>
        <strain evidence="4">GAS369</strain>
    </source>
</reference>
<feature type="coiled-coil region" evidence="1">
    <location>
        <begin position="68"/>
        <end position="113"/>
    </location>
</feature>
<dbReference type="AlphaFoldDB" id="A0A1H1QQG6"/>
<name>A0A1H1QQG6_9BRAD</name>
<evidence type="ECO:0000313" key="4">
    <source>
        <dbReference type="Proteomes" id="UP000243904"/>
    </source>
</evidence>
<gene>
    <name evidence="3" type="ORF">SAMN05444158_1493</name>
</gene>
<dbReference type="Proteomes" id="UP000243904">
    <property type="component" value="Chromosome I"/>
</dbReference>
<feature type="region of interest" description="Disordered" evidence="2">
    <location>
        <begin position="145"/>
        <end position="172"/>
    </location>
</feature>
<organism evidence="3 4">
    <name type="scientific">Bradyrhizobium canariense</name>
    <dbReference type="NCBI Taxonomy" id="255045"/>
    <lineage>
        <taxon>Bacteria</taxon>
        <taxon>Pseudomonadati</taxon>
        <taxon>Pseudomonadota</taxon>
        <taxon>Alphaproteobacteria</taxon>
        <taxon>Hyphomicrobiales</taxon>
        <taxon>Nitrobacteraceae</taxon>
        <taxon>Bradyrhizobium</taxon>
    </lineage>
</organism>
<evidence type="ECO:0000256" key="1">
    <source>
        <dbReference type="SAM" id="Coils"/>
    </source>
</evidence>
<accession>A0A1H1QQG6</accession>